<proteinExistence type="predicted"/>
<feature type="transmembrane region" description="Helical" evidence="1">
    <location>
        <begin position="83"/>
        <end position="104"/>
    </location>
</feature>
<evidence type="ECO:0000313" key="2">
    <source>
        <dbReference type="EMBL" id="OXA61338.1"/>
    </source>
</evidence>
<organism evidence="2 3">
    <name type="scientific">Folsomia candida</name>
    <name type="common">Springtail</name>
    <dbReference type="NCBI Taxonomy" id="158441"/>
    <lineage>
        <taxon>Eukaryota</taxon>
        <taxon>Metazoa</taxon>
        <taxon>Ecdysozoa</taxon>
        <taxon>Arthropoda</taxon>
        <taxon>Hexapoda</taxon>
        <taxon>Collembola</taxon>
        <taxon>Entomobryomorpha</taxon>
        <taxon>Isotomoidea</taxon>
        <taxon>Isotomidae</taxon>
        <taxon>Proisotominae</taxon>
        <taxon>Folsomia</taxon>
    </lineage>
</organism>
<gene>
    <name evidence="2" type="ORF">Fcan01_01075</name>
</gene>
<name>A0A226EVW4_FOLCA</name>
<keyword evidence="1" id="KW-0472">Membrane</keyword>
<keyword evidence="1" id="KW-0812">Transmembrane</keyword>
<evidence type="ECO:0000256" key="1">
    <source>
        <dbReference type="SAM" id="Phobius"/>
    </source>
</evidence>
<sequence>MILQPVLPLIGYLVKICSFLNFTPIYWDKENNWLEIRRGWIPRQRKYVYFTSRLGCYAFGAFILINYTFYWRKPSILTLTEEIISGTFTFTYVMLSLFNLFLDFRSREMIQLMKCFVQVEKTFKGGEEKINTNEKFIVNIIRIILSWLLVILPITTIANWVLFAIMPCHPPFLGSIHLDRISGRCLLSENLTARKVSFIAITATFQASMWYILVTSAGFTIVSTFLICVICLYLFQCRLLNMKRRENTGASSIPTRGYVLIKRYLILTMLEIRFNDIFASIFLPLILSMITLVNIIFTVLLILLKSVVLSNPGLIVIPINIVNGYTCYIGITTTAGKVNHISGKCINQLARLSTNAGHFTKRRRALRQIRIRFAQNFIDIKTPLVMMSFCIVQIANVLILVRNKRPL</sequence>
<keyword evidence="3" id="KW-1185">Reference proteome</keyword>
<comment type="caution">
    <text evidence="2">The sequence shown here is derived from an EMBL/GenBank/DDBJ whole genome shotgun (WGS) entry which is preliminary data.</text>
</comment>
<feature type="transmembrane region" description="Helical" evidence="1">
    <location>
        <begin position="277"/>
        <end position="304"/>
    </location>
</feature>
<keyword evidence="1" id="KW-1133">Transmembrane helix</keyword>
<dbReference type="Proteomes" id="UP000198287">
    <property type="component" value="Unassembled WGS sequence"/>
</dbReference>
<protein>
    <recommendedName>
        <fullName evidence="4">Gustatory receptor</fullName>
    </recommendedName>
</protein>
<dbReference type="EMBL" id="LNIX01000001">
    <property type="protein sequence ID" value="OXA61338.1"/>
    <property type="molecule type" value="Genomic_DNA"/>
</dbReference>
<feature type="transmembrane region" description="Helical" evidence="1">
    <location>
        <begin position="384"/>
        <end position="401"/>
    </location>
</feature>
<feature type="transmembrane region" description="Helical" evidence="1">
    <location>
        <begin position="210"/>
        <end position="235"/>
    </location>
</feature>
<evidence type="ECO:0008006" key="4">
    <source>
        <dbReference type="Google" id="ProtNLM"/>
    </source>
</evidence>
<feature type="transmembrane region" description="Helical" evidence="1">
    <location>
        <begin position="47"/>
        <end position="71"/>
    </location>
</feature>
<reference evidence="2 3" key="1">
    <citation type="submission" date="2015-12" db="EMBL/GenBank/DDBJ databases">
        <title>The genome of Folsomia candida.</title>
        <authorList>
            <person name="Faddeeva A."/>
            <person name="Derks M.F."/>
            <person name="Anvar Y."/>
            <person name="Smit S."/>
            <person name="Van Straalen N."/>
            <person name="Roelofs D."/>
        </authorList>
    </citation>
    <scope>NUCLEOTIDE SEQUENCE [LARGE SCALE GENOMIC DNA]</scope>
    <source>
        <strain evidence="2 3">VU population</strain>
        <tissue evidence="2">Whole body</tissue>
    </source>
</reference>
<feature type="transmembrane region" description="Helical" evidence="1">
    <location>
        <begin position="6"/>
        <end position="27"/>
    </location>
</feature>
<accession>A0A226EVW4</accession>
<feature type="transmembrane region" description="Helical" evidence="1">
    <location>
        <begin position="144"/>
        <end position="165"/>
    </location>
</feature>
<evidence type="ECO:0000313" key="3">
    <source>
        <dbReference type="Proteomes" id="UP000198287"/>
    </source>
</evidence>
<dbReference type="AlphaFoldDB" id="A0A226EVW4"/>